<feature type="transmembrane region" description="Helical" evidence="11">
    <location>
        <begin position="127"/>
        <end position="148"/>
    </location>
</feature>
<dbReference type="GO" id="GO:0005524">
    <property type="term" value="F:ATP binding"/>
    <property type="evidence" value="ECO:0007669"/>
    <property type="project" value="UniProtKB-KW"/>
</dbReference>
<feature type="transmembrane region" description="Helical" evidence="11">
    <location>
        <begin position="1001"/>
        <end position="1020"/>
    </location>
</feature>
<dbReference type="EMBL" id="GG745343">
    <property type="protein sequence ID" value="KNE63997.1"/>
    <property type="molecule type" value="Genomic_DNA"/>
</dbReference>
<keyword evidence="4" id="KW-0677">Repeat</keyword>
<evidence type="ECO:0000256" key="3">
    <source>
        <dbReference type="ARBA" id="ARBA00022692"/>
    </source>
</evidence>
<keyword evidence="7 11" id="KW-1133">Transmembrane helix</keyword>
<name>A0A0L0SNC8_ALLM3</name>
<dbReference type="InterPro" id="IPR003593">
    <property type="entry name" value="AAA+_ATPase"/>
</dbReference>
<dbReference type="InterPro" id="IPR027417">
    <property type="entry name" value="P-loop_NTPase"/>
</dbReference>
<dbReference type="PROSITE" id="PS50893">
    <property type="entry name" value="ABC_TRANSPORTER_2"/>
    <property type="match status" value="2"/>
</dbReference>
<dbReference type="Pfam" id="PF00005">
    <property type="entry name" value="ABC_tran"/>
    <property type="match status" value="2"/>
</dbReference>
<dbReference type="Pfam" id="PF24357">
    <property type="entry name" value="TMD0_ABC"/>
    <property type="match status" value="1"/>
</dbReference>
<evidence type="ECO:0000256" key="9">
    <source>
        <dbReference type="ARBA" id="ARBA00023180"/>
    </source>
</evidence>
<reference evidence="14 15" key="1">
    <citation type="submission" date="2009-11" db="EMBL/GenBank/DDBJ databases">
        <title>Annotation of Allomyces macrogynus ATCC 38327.</title>
        <authorList>
            <consortium name="The Broad Institute Genome Sequencing Platform"/>
            <person name="Russ C."/>
            <person name="Cuomo C."/>
            <person name="Burger G."/>
            <person name="Gray M.W."/>
            <person name="Holland P.W.H."/>
            <person name="King N."/>
            <person name="Lang F.B.F."/>
            <person name="Roger A.J."/>
            <person name="Ruiz-Trillo I."/>
            <person name="Young S.K."/>
            <person name="Zeng Q."/>
            <person name="Gargeya S."/>
            <person name="Fitzgerald M."/>
            <person name="Haas B."/>
            <person name="Abouelleil A."/>
            <person name="Alvarado L."/>
            <person name="Arachchi H.M."/>
            <person name="Berlin A."/>
            <person name="Chapman S.B."/>
            <person name="Gearin G."/>
            <person name="Goldberg J."/>
            <person name="Griggs A."/>
            <person name="Gujja S."/>
            <person name="Hansen M."/>
            <person name="Heiman D."/>
            <person name="Howarth C."/>
            <person name="Larimer J."/>
            <person name="Lui A."/>
            <person name="MacDonald P.J.P."/>
            <person name="McCowen C."/>
            <person name="Montmayeur A."/>
            <person name="Murphy C."/>
            <person name="Neiman D."/>
            <person name="Pearson M."/>
            <person name="Priest M."/>
            <person name="Roberts A."/>
            <person name="Saif S."/>
            <person name="Shea T."/>
            <person name="Sisk P."/>
            <person name="Stolte C."/>
            <person name="Sykes S."/>
            <person name="Wortman J."/>
            <person name="Nusbaum C."/>
            <person name="Birren B."/>
        </authorList>
    </citation>
    <scope>NUCLEOTIDE SEQUENCE [LARGE SCALE GENOMIC DNA]</scope>
    <source>
        <strain evidence="14 15">ATCC 38327</strain>
    </source>
</reference>
<evidence type="ECO:0000256" key="2">
    <source>
        <dbReference type="ARBA" id="ARBA00022448"/>
    </source>
</evidence>
<sequence length="1441" mass="156612">MPIVALAGLLAIGNRLRFLAARRPVLPKIMTDSRRFLLWTKMALSVGNMATSIAFIVLFSENAPLLATSTYFGWVMLSLVFLVVIPTHYFEHFRSRRPSASLCTFYLVLALILIVRQRTLLLRGVDSGSWEFALTIAQLVLVVLVFLAENGSAKAVDLRAQTPAAALDIKPIAPIDAPRPAAENESPELSASYLTRLGLWWVHDLLRRGRKKTLELSDCWSLPWHMRSRPSGDVLQKAWNREIRSSFITQSFSRAYMLAFAPKIAYVTAMSLVLGLTEFVNPLFVQYLIQLVLERETKDERPVVEGVVVAAAYMVVRVLSTFLVGMKQHLGNIEQLRAQSAIQRIIYHKSLQLPSHRSVDAGAVLAHAQVDAEAVSSAVTTLVDWLPEPIVLAVALYMLYVQIGWAMVMVVTILVLASPLAGTVAGRIMALRKATMVQVSARTKLTAETVGATKTLKLYGWTRFLRDRILAIREKELDLTRAAMRINSVQIAMSDIVPLAATFATFAVYALTQPANSLTADRVFVTLSLFSIVQDHSQVMLWSWMPLINAKASMDRIGEFLRSPERVSYVDHDADDHQHPVAIEIEVAQFAFADDKPVLSIDRLAFVRGSVTAIVGKVGSGKSALLSAILGEMDKLGGTVAVRGSVAYVAQQTWIQHISIRDNILFGRAFEQARYDAVVEACALTSDLAALPNGDLTFVGEKGTNLSGGQRARVACARALYADADILLLDDPLSAVDAHVDRHMFDAWFDQDKGLLRGKTVVLVTHAMHHLDHVDRVLALSEGKVVEQGTYDEVMAQRAVVYELVGEVVALRKDNAVDDEGVDAGQTAKASAGDGVEKGERASTSSAPQPSSDANKSDDDNKETKASGSVAWATYRSYLAFCGVALSFAVLLGYVVTAGLQFSTTIWMGLWGSASSSGRGGDTSYWLGVYAGIIVASTIAAAITFYLILAVVATRVAKLTMTKLLDAILRAPMSWWDVTPSGRVLNRLTGDQRTVDRQIPAFSFQILAFGFRVLGTLITIALAMPWFLVALIPIAGAFLLVQSVYLSSSRELERISMVQASPVYQHITESLAGLATIRAFAHETQFELAVESKVDLAAGCTYTLNSTRWWLSVQLQLLGAAMVGVFGVLAAVTTVSGTAIFGTALTYALQVTGILASLIEMLAMLENALVSMERVQEYMDAPAEAREDTPFALDAAWPAEGAVEFCDYSTRYRDGFDPVLKHINLRISAGERVGICGRTGSGKSSLMLSLFRILEATGGSIVIDGIDLATVGLQDLRTRLTILPQEAVLFDAPVRANLDPAGTVDDAALWQALEHASLADFIRALDGQLDAPLTRESMSAGQAQLLCLARAIVRKSKVMVLDEATASMDPVTDAIVQEAVRREFTGCTVLTVAHRIGTIMDSDKIVVLDHGEVAEVGAPKELLADPVSRFYGLAKESGLAE</sequence>
<evidence type="ECO:0000259" key="12">
    <source>
        <dbReference type="PROSITE" id="PS50893"/>
    </source>
</evidence>
<dbReference type="PANTHER" id="PTHR24223:SF399">
    <property type="entry name" value="ABC TRANSPORTER ATNG"/>
    <property type="match status" value="1"/>
</dbReference>
<dbReference type="InterPro" id="IPR036640">
    <property type="entry name" value="ABC1_TM_sf"/>
</dbReference>
<dbReference type="FunFam" id="3.40.50.300:FF:000997">
    <property type="entry name" value="Multidrug resistance-associated protein 1"/>
    <property type="match status" value="1"/>
</dbReference>
<dbReference type="Pfam" id="PF00664">
    <property type="entry name" value="ABC_membrane"/>
    <property type="match status" value="2"/>
</dbReference>
<feature type="transmembrane region" description="Helical" evidence="11">
    <location>
        <begin position="1147"/>
        <end position="1165"/>
    </location>
</feature>
<evidence type="ECO:0000256" key="8">
    <source>
        <dbReference type="ARBA" id="ARBA00023136"/>
    </source>
</evidence>
<dbReference type="InterPro" id="IPR011527">
    <property type="entry name" value="ABC1_TM_dom"/>
</dbReference>
<evidence type="ECO:0000259" key="13">
    <source>
        <dbReference type="PROSITE" id="PS50929"/>
    </source>
</evidence>
<evidence type="ECO:0000313" key="15">
    <source>
        <dbReference type="Proteomes" id="UP000054350"/>
    </source>
</evidence>
<keyword evidence="3 11" id="KW-0812">Transmembrane</keyword>
<feature type="transmembrane region" description="Helical" evidence="11">
    <location>
        <begin position="927"/>
        <end position="953"/>
    </location>
</feature>
<reference evidence="15" key="2">
    <citation type="submission" date="2009-11" db="EMBL/GenBank/DDBJ databases">
        <title>The Genome Sequence of Allomyces macrogynus strain ATCC 38327.</title>
        <authorList>
            <consortium name="The Broad Institute Genome Sequencing Platform"/>
            <person name="Russ C."/>
            <person name="Cuomo C."/>
            <person name="Shea T."/>
            <person name="Young S.K."/>
            <person name="Zeng Q."/>
            <person name="Koehrsen M."/>
            <person name="Haas B."/>
            <person name="Borodovsky M."/>
            <person name="Guigo R."/>
            <person name="Alvarado L."/>
            <person name="Berlin A."/>
            <person name="Borenstein D."/>
            <person name="Chen Z."/>
            <person name="Engels R."/>
            <person name="Freedman E."/>
            <person name="Gellesch M."/>
            <person name="Goldberg J."/>
            <person name="Griggs A."/>
            <person name="Gujja S."/>
            <person name="Heiman D."/>
            <person name="Hepburn T."/>
            <person name="Howarth C."/>
            <person name="Jen D."/>
            <person name="Larson L."/>
            <person name="Lewis B."/>
            <person name="Mehta T."/>
            <person name="Park D."/>
            <person name="Pearson M."/>
            <person name="Roberts A."/>
            <person name="Saif S."/>
            <person name="Shenoy N."/>
            <person name="Sisk P."/>
            <person name="Stolte C."/>
            <person name="Sykes S."/>
            <person name="Walk T."/>
            <person name="White J."/>
            <person name="Yandava C."/>
            <person name="Burger G."/>
            <person name="Gray M.W."/>
            <person name="Holland P.W.H."/>
            <person name="King N."/>
            <person name="Lang F.B.F."/>
            <person name="Roger A.J."/>
            <person name="Ruiz-Trillo I."/>
            <person name="Lander E."/>
            <person name="Nusbaum C."/>
        </authorList>
    </citation>
    <scope>NUCLEOTIDE SEQUENCE [LARGE SCALE GENOMIC DNA]</scope>
    <source>
        <strain evidence="15">ATCC 38327</strain>
    </source>
</reference>
<organism evidence="14 15">
    <name type="scientific">Allomyces macrogynus (strain ATCC 38327)</name>
    <name type="common">Allomyces javanicus var. macrogynus</name>
    <dbReference type="NCBI Taxonomy" id="578462"/>
    <lineage>
        <taxon>Eukaryota</taxon>
        <taxon>Fungi</taxon>
        <taxon>Fungi incertae sedis</taxon>
        <taxon>Blastocladiomycota</taxon>
        <taxon>Blastocladiomycetes</taxon>
        <taxon>Blastocladiales</taxon>
        <taxon>Blastocladiaceae</taxon>
        <taxon>Allomyces</taxon>
    </lineage>
</organism>
<keyword evidence="8 11" id="KW-0472">Membrane</keyword>
<feature type="transmembrane region" description="Helical" evidence="11">
    <location>
        <begin position="264"/>
        <end position="285"/>
    </location>
</feature>
<dbReference type="GO" id="GO:0140359">
    <property type="term" value="F:ABC-type transporter activity"/>
    <property type="evidence" value="ECO:0007669"/>
    <property type="project" value="InterPro"/>
</dbReference>
<feature type="transmembrane region" description="Helical" evidence="11">
    <location>
        <begin position="36"/>
        <end position="59"/>
    </location>
</feature>
<dbReference type="PANTHER" id="PTHR24223">
    <property type="entry name" value="ATP-BINDING CASSETTE SUB-FAMILY C"/>
    <property type="match status" value="1"/>
</dbReference>
<feature type="transmembrane region" description="Helical" evidence="11">
    <location>
        <begin position="71"/>
        <end position="90"/>
    </location>
</feature>
<dbReference type="InterPro" id="IPR017871">
    <property type="entry name" value="ABC_transporter-like_CS"/>
</dbReference>
<feature type="transmembrane region" description="Helical" evidence="11">
    <location>
        <begin position="878"/>
        <end position="907"/>
    </location>
</feature>
<dbReference type="InterPro" id="IPR044746">
    <property type="entry name" value="ABCC_6TM_D1"/>
</dbReference>
<dbReference type="PROSITE" id="PS50929">
    <property type="entry name" value="ABC_TM1F"/>
    <property type="match status" value="2"/>
</dbReference>
<dbReference type="OMA" id="ATHHTHL"/>
<dbReference type="GO" id="GO:0016020">
    <property type="term" value="C:membrane"/>
    <property type="evidence" value="ECO:0007669"/>
    <property type="project" value="UniProtKB-SubCell"/>
</dbReference>
<dbReference type="Gene3D" id="3.40.50.300">
    <property type="entry name" value="P-loop containing nucleotide triphosphate hydrolases"/>
    <property type="match status" value="2"/>
</dbReference>
<dbReference type="CDD" id="cd18580">
    <property type="entry name" value="ABC_6TM_ABCC_D2"/>
    <property type="match status" value="1"/>
</dbReference>
<dbReference type="SUPFAM" id="SSF90123">
    <property type="entry name" value="ABC transporter transmembrane region"/>
    <property type="match status" value="2"/>
</dbReference>
<comment type="subcellular location">
    <subcellularLocation>
        <location evidence="1">Membrane</location>
        <topology evidence="1">Multi-pass membrane protein</topology>
    </subcellularLocation>
</comment>
<dbReference type="SMART" id="SM00382">
    <property type="entry name" value="AAA"/>
    <property type="match status" value="2"/>
</dbReference>
<feature type="region of interest" description="Disordered" evidence="10">
    <location>
        <begin position="821"/>
        <end position="864"/>
    </location>
</feature>
<feature type="domain" description="ABC transmembrane type-1" evidence="13">
    <location>
        <begin position="267"/>
        <end position="549"/>
    </location>
</feature>
<feature type="transmembrane region" description="Helical" evidence="11">
    <location>
        <begin position="1026"/>
        <end position="1047"/>
    </location>
</feature>
<keyword evidence="9" id="KW-0325">Glycoprotein</keyword>
<gene>
    <name evidence="14" type="ORF">AMAG_09058</name>
</gene>
<dbReference type="InterPro" id="IPR050173">
    <property type="entry name" value="ABC_transporter_C-like"/>
</dbReference>
<dbReference type="GO" id="GO:0016887">
    <property type="term" value="F:ATP hydrolysis activity"/>
    <property type="evidence" value="ECO:0007669"/>
    <property type="project" value="InterPro"/>
</dbReference>
<proteinExistence type="predicted"/>
<dbReference type="FunFam" id="3.40.50.300:FF:000838">
    <property type="entry name" value="ABC multidrug transporter (Eurofung)"/>
    <property type="match status" value="1"/>
</dbReference>
<protein>
    <submittedName>
        <fullName evidence="14">Uncharacterized protein</fullName>
    </submittedName>
</protein>
<keyword evidence="6" id="KW-0067">ATP-binding</keyword>
<dbReference type="InterPro" id="IPR003439">
    <property type="entry name" value="ABC_transporter-like_ATP-bd"/>
</dbReference>
<feature type="compositionally biased region" description="Basic and acidic residues" evidence="10">
    <location>
        <begin position="855"/>
        <end position="864"/>
    </location>
</feature>
<keyword evidence="2" id="KW-0813">Transport</keyword>
<feature type="transmembrane region" description="Helical" evidence="11">
    <location>
        <begin position="1117"/>
        <end position="1141"/>
    </location>
</feature>
<dbReference type="STRING" id="578462.A0A0L0SNC8"/>
<dbReference type="FunFam" id="1.20.1560.10:FF:000013">
    <property type="entry name" value="ABC transporter C family member 2"/>
    <property type="match status" value="1"/>
</dbReference>
<evidence type="ECO:0000256" key="11">
    <source>
        <dbReference type="SAM" id="Phobius"/>
    </source>
</evidence>
<dbReference type="CDD" id="cd03244">
    <property type="entry name" value="ABCC_MRP_domain2"/>
    <property type="match status" value="1"/>
</dbReference>
<feature type="domain" description="ABC transmembrane type-1" evidence="13">
    <location>
        <begin position="888"/>
        <end position="1167"/>
    </location>
</feature>
<feature type="domain" description="ABC transporter" evidence="12">
    <location>
        <begin position="583"/>
        <end position="807"/>
    </location>
</feature>
<feature type="transmembrane region" description="Helical" evidence="11">
    <location>
        <begin position="390"/>
        <end position="417"/>
    </location>
</feature>
<keyword evidence="5" id="KW-0547">Nucleotide-binding</keyword>
<dbReference type="InterPro" id="IPR044726">
    <property type="entry name" value="ABCC_6TM_D2"/>
</dbReference>
<evidence type="ECO:0000256" key="7">
    <source>
        <dbReference type="ARBA" id="ARBA00022989"/>
    </source>
</evidence>
<evidence type="ECO:0000256" key="5">
    <source>
        <dbReference type="ARBA" id="ARBA00022741"/>
    </source>
</evidence>
<feature type="transmembrane region" description="Helical" evidence="11">
    <location>
        <begin position="96"/>
        <end position="115"/>
    </location>
</feature>
<feature type="domain" description="ABC transporter" evidence="12">
    <location>
        <begin position="1203"/>
        <end position="1435"/>
    </location>
</feature>
<dbReference type="OrthoDB" id="6500128at2759"/>
<dbReference type="CDD" id="cd18579">
    <property type="entry name" value="ABC_6TM_ABCC_D1"/>
    <property type="match status" value="1"/>
</dbReference>
<dbReference type="PROSITE" id="PS00211">
    <property type="entry name" value="ABC_TRANSPORTER_1"/>
    <property type="match status" value="1"/>
</dbReference>
<dbReference type="CDD" id="cd03250">
    <property type="entry name" value="ABCC_MRP_domain1"/>
    <property type="match status" value="1"/>
</dbReference>
<dbReference type="eggNOG" id="KOG0054">
    <property type="taxonomic scope" value="Eukaryota"/>
</dbReference>
<dbReference type="Gene3D" id="1.20.1560.10">
    <property type="entry name" value="ABC transporter type 1, transmembrane domain"/>
    <property type="match status" value="2"/>
</dbReference>
<accession>A0A0L0SNC8</accession>
<keyword evidence="15" id="KW-1185">Reference proteome</keyword>
<dbReference type="VEuPathDB" id="FungiDB:AMAG_09058"/>
<evidence type="ECO:0000313" key="14">
    <source>
        <dbReference type="EMBL" id="KNE63997.1"/>
    </source>
</evidence>
<dbReference type="SUPFAM" id="SSF52540">
    <property type="entry name" value="P-loop containing nucleoside triphosphate hydrolases"/>
    <property type="match status" value="2"/>
</dbReference>
<evidence type="ECO:0000256" key="1">
    <source>
        <dbReference type="ARBA" id="ARBA00004141"/>
    </source>
</evidence>
<dbReference type="Proteomes" id="UP000054350">
    <property type="component" value="Unassembled WGS sequence"/>
</dbReference>
<evidence type="ECO:0000256" key="4">
    <source>
        <dbReference type="ARBA" id="ARBA00022737"/>
    </source>
</evidence>
<evidence type="ECO:0000256" key="6">
    <source>
        <dbReference type="ARBA" id="ARBA00022840"/>
    </source>
</evidence>
<evidence type="ECO:0000256" key="10">
    <source>
        <dbReference type="SAM" id="MobiDB-lite"/>
    </source>
</evidence>
<dbReference type="InterPro" id="IPR056227">
    <property type="entry name" value="TMD0_ABC"/>
</dbReference>